<reference evidence="3" key="1">
    <citation type="submission" date="2010-05" db="EMBL/GenBank/DDBJ databases">
        <title>The complete genome of Truepera radiovictris DSM 17093.</title>
        <authorList>
            <consortium name="US DOE Joint Genome Institute (JGI-PGF)"/>
            <person name="Lucas S."/>
            <person name="Copeland A."/>
            <person name="Lapidus A."/>
            <person name="Glavina del Rio T."/>
            <person name="Dalin E."/>
            <person name="Tice H."/>
            <person name="Bruce D."/>
            <person name="Goodwin L."/>
            <person name="Pitluck S."/>
            <person name="Kyrpides N."/>
            <person name="Mavromatis K."/>
            <person name="Ovchinnikova G."/>
            <person name="Munk A.C."/>
            <person name="Detter J.C."/>
            <person name="Han C."/>
            <person name="Tapia R."/>
            <person name="Land M."/>
            <person name="Hauser L."/>
            <person name="Markowitz V."/>
            <person name="Cheng J.-F."/>
            <person name="Hugenholtz P."/>
            <person name="Woyke T."/>
            <person name="Wu D."/>
            <person name="Tindall B."/>
            <person name="Pomrenke H.G."/>
            <person name="Brambilla E."/>
            <person name="Klenk H.-P."/>
            <person name="Eisen J.A."/>
        </authorList>
    </citation>
    <scope>NUCLEOTIDE SEQUENCE [LARGE SCALE GENOMIC DNA]</scope>
    <source>
        <strain evidence="3">DSM 17093 / CIP 108686 / LMG 22925 / RQ-24</strain>
    </source>
</reference>
<organism evidence="2 3">
    <name type="scientific">Truepera radiovictrix (strain DSM 17093 / CIP 108686 / LMG 22925 / RQ-24)</name>
    <dbReference type="NCBI Taxonomy" id="649638"/>
    <lineage>
        <taxon>Bacteria</taxon>
        <taxon>Thermotogati</taxon>
        <taxon>Deinococcota</taxon>
        <taxon>Deinococci</taxon>
        <taxon>Trueperales</taxon>
        <taxon>Trueperaceae</taxon>
        <taxon>Truepera</taxon>
    </lineage>
</organism>
<dbReference type="Proteomes" id="UP000000379">
    <property type="component" value="Chromosome"/>
</dbReference>
<dbReference type="Gene3D" id="2.170.150.40">
    <property type="entry name" value="Domain of unknown function (DUF427)"/>
    <property type="match status" value="1"/>
</dbReference>
<gene>
    <name evidence="2" type="ordered locus">Trad_1743</name>
</gene>
<dbReference type="eggNOG" id="COG2343">
    <property type="taxonomic scope" value="Bacteria"/>
</dbReference>
<accession>D7CQ77</accession>
<feature type="domain" description="DUF427" evidence="1">
    <location>
        <begin position="3"/>
        <end position="88"/>
    </location>
</feature>
<dbReference type="InterPro" id="IPR038694">
    <property type="entry name" value="DUF427_sf"/>
</dbReference>
<dbReference type="PANTHER" id="PTHR34310:SF5">
    <property type="entry name" value="DUF427 DOMAIN PROTEIN (AFU_ORTHOLOGUE AFUA_3G02220)"/>
    <property type="match status" value="1"/>
</dbReference>
<proteinExistence type="predicted"/>
<protein>
    <recommendedName>
        <fullName evidence="1">DUF427 domain-containing protein</fullName>
    </recommendedName>
</protein>
<dbReference type="InterPro" id="IPR007361">
    <property type="entry name" value="DUF427"/>
</dbReference>
<reference evidence="2 3" key="2">
    <citation type="journal article" date="2011" name="Stand. Genomic Sci.">
        <title>Complete genome sequence of Truepera radiovictrix type strain (RQ-24).</title>
        <authorList>
            <person name="Ivanova N."/>
            <person name="Rohde C."/>
            <person name="Munk C."/>
            <person name="Nolan M."/>
            <person name="Lucas S."/>
            <person name="Del Rio T.G."/>
            <person name="Tice H."/>
            <person name="Deshpande S."/>
            <person name="Cheng J.F."/>
            <person name="Tapia R."/>
            <person name="Han C."/>
            <person name="Goodwin L."/>
            <person name="Pitluck S."/>
            <person name="Liolios K."/>
            <person name="Mavromatis K."/>
            <person name="Mikhailova N."/>
            <person name="Pati A."/>
            <person name="Chen A."/>
            <person name="Palaniappan K."/>
            <person name="Land M."/>
            <person name="Hauser L."/>
            <person name="Chang Y.J."/>
            <person name="Jeffries C.D."/>
            <person name="Brambilla E."/>
            <person name="Rohde M."/>
            <person name="Goker M."/>
            <person name="Tindall B.J."/>
            <person name="Woyke T."/>
            <person name="Bristow J."/>
            <person name="Eisen J.A."/>
            <person name="Markowitz V."/>
            <person name="Hugenholtz P."/>
            <person name="Kyrpides N.C."/>
            <person name="Klenk H.P."/>
            <person name="Lapidus A."/>
        </authorList>
    </citation>
    <scope>NUCLEOTIDE SEQUENCE [LARGE SCALE GENOMIC DNA]</scope>
    <source>
        <strain evidence="3">DSM 17093 / CIP 108686 / LMG 22925 / RQ-24</strain>
    </source>
</reference>
<dbReference type="KEGG" id="tra:Trad_1743"/>
<dbReference type="PANTHER" id="PTHR34310">
    <property type="entry name" value="DUF427 DOMAIN PROTEIN (AFU_ORTHOLOGUE AFUA_3G02220)"/>
    <property type="match status" value="1"/>
</dbReference>
<evidence type="ECO:0000313" key="2">
    <source>
        <dbReference type="EMBL" id="ADI14861.1"/>
    </source>
</evidence>
<sequence length="95" mass="10514">MPKAEFRGVTLAESAHTEVVEGNHYFPREAVAMALLEPSATRYTCPWKGEAEYFHLTVAGERVDDAAWSYPHPKAAAKRIANHLAFDTSKGIRVA</sequence>
<dbReference type="OrthoDB" id="9815163at2"/>
<evidence type="ECO:0000259" key="1">
    <source>
        <dbReference type="Pfam" id="PF04248"/>
    </source>
</evidence>
<dbReference type="Pfam" id="PF04248">
    <property type="entry name" value="NTP_transf_9"/>
    <property type="match status" value="1"/>
</dbReference>
<dbReference type="HOGENOM" id="CLU_126578_1_2_0"/>
<evidence type="ECO:0000313" key="3">
    <source>
        <dbReference type="Proteomes" id="UP000000379"/>
    </source>
</evidence>
<keyword evidence="3" id="KW-1185">Reference proteome</keyword>
<name>D7CQ77_TRURR</name>
<dbReference type="AlphaFoldDB" id="D7CQ77"/>
<dbReference type="RefSeq" id="WP_013178228.1">
    <property type="nucleotide sequence ID" value="NC_014221.1"/>
</dbReference>
<dbReference type="EMBL" id="CP002049">
    <property type="protein sequence ID" value="ADI14861.1"/>
    <property type="molecule type" value="Genomic_DNA"/>
</dbReference>